<feature type="non-terminal residue" evidence="1">
    <location>
        <position position="84"/>
    </location>
</feature>
<protein>
    <submittedName>
        <fullName evidence="1">12181_t:CDS:1</fullName>
    </submittedName>
</protein>
<sequence length="84" mass="10159">IISSIIRADYGTEYTLMAPVHMFFREKHNDIRANLLSWKYGSSTSNQRIEAWWSHLKKYKSQFWIELFTEIEIAGEWYYGNYID</sequence>
<reference evidence="1" key="1">
    <citation type="submission" date="2021-06" db="EMBL/GenBank/DDBJ databases">
        <authorList>
            <person name="Kallberg Y."/>
            <person name="Tangrot J."/>
            <person name="Rosling A."/>
        </authorList>
    </citation>
    <scope>NUCLEOTIDE SEQUENCE</scope>
    <source>
        <strain evidence="1">MA461A</strain>
    </source>
</reference>
<keyword evidence="2" id="KW-1185">Reference proteome</keyword>
<feature type="non-terminal residue" evidence="1">
    <location>
        <position position="1"/>
    </location>
</feature>
<comment type="caution">
    <text evidence="1">The sequence shown here is derived from an EMBL/GenBank/DDBJ whole genome shotgun (WGS) entry which is preliminary data.</text>
</comment>
<gene>
    <name evidence="1" type="ORF">RPERSI_LOCUS25561</name>
</gene>
<organism evidence="1 2">
    <name type="scientific">Racocetra persica</name>
    <dbReference type="NCBI Taxonomy" id="160502"/>
    <lineage>
        <taxon>Eukaryota</taxon>
        <taxon>Fungi</taxon>
        <taxon>Fungi incertae sedis</taxon>
        <taxon>Mucoromycota</taxon>
        <taxon>Glomeromycotina</taxon>
        <taxon>Glomeromycetes</taxon>
        <taxon>Diversisporales</taxon>
        <taxon>Gigasporaceae</taxon>
        <taxon>Racocetra</taxon>
    </lineage>
</organism>
<dbReference type="EMBL" id="CAJVQC010084736">
    <property type="protein sequence ID" value="CAG8821324.1"/>
    <property type="molecule type" value="Genomic_DNA"/>
</dbReference>
<dbReference type="Proteomes" id="UP000789920">
    <property type="component" value="Unassembled WGS sequence"/>
</dbReference>
<evidence type="ECO:0000313" key="2">
    <source>
        <dbReference type="Proteomes" id="UP000789920"/>
    </source>
</evidence>
<proteinExistence type="predicted"/>
<evidence type="ECO:0000313" key="1">
    <source>
        <dbReference type="EMBL" id="CAG8821324.1"/>
    </source>
</evidence>
<name>A0ACA9S2I7_9GLOM</name>
<accession>A0ACA9S2I7</accession>